<dbReference type="PANTHER" id="PTHR32309:SF13">
    <property type="entry name" value="FERRIC ENTEROBACTIN TRANSPORT PROTEIN FEPE"/>
    <property type="match status" value="1"/>
</dbReference>
<evidence type="ECO:0000256" key="9">
    <source>
        <dbReference type="ARBA" id="ARBA00022741"/>
    </source>
</evidence>
<feature type="domain" description="AAA" evidence="18">
    <location>
        <begin position="586"/>
        <end position="715"/>
    </location>
</feature>
<name>A0A327VJP3_9BACT</name>
<keyword evidence="10" id="KW-0418">Kinase</keyword>
<feature type="transmembrane region" description="Helical" evidence="16">
    <location>
        <begin position="40"/>
        <end position="58"/>
    </location>
</feature>
<evidence type="ECO:0000256" key="14">
    <source>
        <dbReference type="ARBA" id="ARBA00023137"/>
    </source>
</evidence>
<evidence type="ECO:0000313" key="20">
    <source>
        <dbReference type="EMBL" id="RAJ73537.1"/>
    </source>
</evidence>
<evidence type="ECO:0000313" key="21">
    <source>
        <dbReference type="Proteomes" id="UP000249819"/>
    </source>
</evidence>
<evidence type="ECO:0000256" key="11">
    <source>
        <dbReference type="ARBA" id="ARBA00022840"/>
    </source>
</evidence>
<dbReference type="RefSeq" id="WP_111595482.1">
    <property type="nucleotide sequence ID" value="NZ_QLMA01000013.1"/>
</dbReference>
<dbReference type="FunFam" id="3.40.50.300:FF:000527">
    <property type="entry name" value="Tyrosine-protein kinase etk"/>
    <property type="match status" value="1"/>
</dbReference>
<dbReference type="PANTHER" id="PTHR32309">
    <property type="entry name" value="TYROSINE-PROTEIN KINASE"/>
    <property type="match status" value="1"/>
</dbReference>
<dbReference type="Pfam" id="PF02706">
    <property type="entry name" value="Wzz"/>
    <property type="match status" value="1"/>
</dbReference>
<comment type="similarity">
    <text evidence="3">Belongs to the etk/wzc family.</text>
</comment>
<dbReference type="Pfam" id="PF13614">
    <property type="entry name" value="AAA_31"/>
    <property type="match status" value="1"/>
</dbReference>
<dbReference type="OrthoDB" id="9794577at2"/>
<reference evidence="20 21" key="1">
    <citation type="submission" date="2018-06" db="EMBL/GenBank/DDBJ databases">
        <title>Genomic Encyclopedia of Archaeal and Bacterial Type Strains, Phase II (KMG-II): from individual species to whole genera.</title>
        <authorList>
            <person name="Goeker M."/>
        </authorList>
    </citation>
    <scope>NUCLEOTIDE SEQUENCE [LARGE SCALE GENOMIC DNA]</scope>
    <source>
        <strain evidence="20 21">DSM 29821</strain>
    </source>
</reference>
<dbReference type="AlphaFoldDB" id="A0A327VJP3"/>
<dbReference type="GO" id="GO:0042802">
    <property type="term" value="F:identical protein binding"/>
    <property type="evidence" value="ECO:0007669"/>
    <property type="project" value="UniProtKB-ARBA"/>
</dbReference>
<dbReference type="InterPro" id="IPR027417">
    <property type="entry name" value="P-loop_NTPase"/>
</dbReference>
<dbReference type="EC" id="2.7.10.2" evidence="4"/>
<evidence type="ECO:0000256" key="3">
    <source>
        <dbReference type="ARBA" id="ARBA00008883"/>
    </source>
</evidence>
<keyword evidence="12 16" id="KW-1133">Transmembrane helix</keyword>
<sequence>MQENKYQSFNGRYSLNGNAATEPEATLDLRKLLDHLGRSWYWFVFSILLTGTLGWIYLRYATPGYKINAKILVEDKQKGADIPGADLLQQMEMFTSKSSVDNELEIISSRSLMEKVVRDQQLYIRYLVEGRLKKTEIYGNVPFSMNWLSLKDSLAVANYVLEPIGKDSFQLSIDKWSKKAAWGDTIQSVAGLLRIDRDTEYPLDHKEYTLEVSPVDKTVADYLRQLDAAIPNKQVSTIDMTMSADIPRKGEMVLNKLIDAYLRASVEDKNRIADSTIAFIDNRLTIVTSELSGVEKNIQRFKEANQLADLGEQAKLLVAGTGDSRKQLIDQQVKLNVVESLEQYVKDEKNNKRVVPAAIVVQDPTFVSLVEKYNTLQLERERLLLANTEGHPVIHNIDVQLAGLRSDLLSNLSTFKKGIQLSLEAMQANAGNLDKQIQKVPSTERVFLDYSRQQAIKQELYLYLLKKREESAISKSSNLAIARIIDPAKSDPKPFKPKGLFIYLIAFIFGMGLPAGIFYLADLLNRRIRSREEVQSLTPAPVLAEIGHNTEEELVVVKKDVRTPLVEQFRALRTNLQFIMTNPQEKVILLTSSMSGEGKSFVATNLAAVIALSGKRVLLMEMDLRKPKISENLGLSNHTGFSTYAIGKSAMDAVIKPSGIHENCWLISSGPIPPNPAELLLMENTGLLFAELRKMFDYIIVDTAPVGLVTDAQLLARFADASLYLMRQGYTFREQAKLTKDLLLHQKMPRLNIIINDVKQGTSYGYGYGYGYGYMEEENKPMIRKIKKVFSK</sequence>
<accession>A0A327VJP3</accession>
<dbReference type="Proteomes" id="UP000249819">
    <property type="component" value="Unassembled WGS sequence"/>
</dbReference>
<evidence type="ECO:0000256" key="12">
    <source>
        <dbReference type="ARBA" id="ARBA00022989"/>
    </source>
</evidence>
<dbReference type="EMBL" id="QLMA01000013">
    <property type="protein sequence ID" value="RAJ73537.1"/>
    <property type="molecule type" value="Genomic_DNA"/>
</dbReference>
<keyword evidence="21" id="KW-1185">Reference proteome</keyword>
<comment type="subcellular location">
    <subcellularLocation>
        <location evidence="1">Cell inner membrane</location>
        <topology evidence="1">Multi-pass membrane protein</topology>
    </subcellularLocation>
</comment>
<feature type="domain" description="Tyrosine-protein kinase G-rich" evidence="19">
    <location>
        <begin position="443"/>
        <end position="517"/>
    </location>
</feature>
<dbReference type="InterPro" id="IPR003856">
    <property type="entry name" value="LPS_length_determ_N"/>
</dbReference>
<dbReference type="InterPro" id="IPR050445">
    <property type="entry name" value="Bact_polysacc_biosynth/exp"/>
</dbReference>
<evidence type="ECO:0000256" key="16">
    <source>
        <dbReference type="SAM" id="Phobius"/>
    </source>
</evidence>
<protein>
    <recommendedName>
        <fullName evidence="4">non-specific protein-tyrosine kinase</fullName>
        <ecNumber evidence="4">2.7.10.2</ecNumber>
    </recommendedName>
</protein>
<dbReference type="Pfam" id="PF13807">
    <property type="entry name" value="GNVR"/>
    <property type="match status" value="1"/>
</dbReference>
<dbReference type="InterPro" id="IPR032807">
    <property type="entry name" value="GNVR"/>
</dbReference>
<dbReference type="SUPFAM" id="SSF52540">
    <property type="entry name" value="P-loop containing nucleoside triphosphate hydrolases"/>
    <property type="match status" value="1"/>
</dbReference>
<evidence type="ECO:0000256" key="10">
    <source>
        <dbReference type="ARBA" id="ARBA00022777"/>
    </source>
</evidence>
<keyword evidence="13 16" id="KW-0472">Membrane</keyword>
<dbReference type="NCBIfam" id="TIGR01007">
    <property type="entry name" value="eps_fam"/>
    <property type="match status" value="1"/>
</dbReference>
<keyword evidence="6" id="KW-0997">Cell inner membrane</keyword>
<evidence type="ECO:0000256" key="7">
    <source>
        <dbReference type="ARBA" id="ARBA00022679"/>
    </source>
</evidence>
<evidence type="ECO:0000259" key="17">
    <source>
        <dbReference type="Pfam" id="PF02706"/>
    </source>
</evidence>
<dbReference type="CDD" id="cd05387">
    <property type="entry name" value="BY-kinase"/>
    <property type="match status" value="1"/>
</dbReference>
<evidence type="ECO:0000256" key="6">
    <source>
        <dbReference type="ARBA" id="ARBA00022519"/>
    </source>
</evidence>
<dbReference type="InterPro" id="IPR005702">
    <property type="entry name" value="Wzc-like_C"/>
</dbReference>
<evidence type="ECO:0000256" key="8">
    <source>
        <dbReference type="ARBA" id="ARBA00022692"/>
    </source>
</evidence>
<keyword evidence="7" id="KW-0808">Transferase</keyword>
<keyword evidence="5" id="KW-1003">Cell membrane</keyword>
<evidence type="ECO:0000259" key="18">
    <source>
        <dbReference type="Pfam" id="PF13614"/>
    </source>
</evidence>
<evidence type="ECO:0000256" key="1">
    <source>
        <dbReference type="ARBA" id="ARBA00004429"/>
    </source>
</evidence>
<dbReference type="GO" id="GO:0004715">
    <property type="term" value="F:non-membrane spanning protein tyrosine kinase activity"/>
    <property type="evidence" value="ECO:0007669"/>
    <property type="project" value="UniProtKB-EC"/>
</dbReference>
<feature type="transmembrane region" description="Helical" evidence="16">
    <location>
        <begin position="500"/>
        <end position="521"/>
    </location>
</feature>
<evidence type="ECO:0000259" key="19">
    <source>
        <dbReference type="Pfam" id="PF13807"/>
    </source>
</evidence>
<evidence type="ECO:0000256" key="15">
    <source>
        <dbReference type="ARBA" id="ARBA00051245"/>
    </source>
</evidence>
<evidence type="ECO:0000256" key="2">
    <source>
        <dbReference type="ARBA" id="ARBA00007316"/>
    </source>
</evidence>
<comment type="catalytic activity">
    <reaction evidence="15">
        <text>L-tyrosyl-[protein] + ATP = O-phospho-L-tyrosyl-[protein] + ADP + H(+)</text>
        <dbReference type="Rhea" id="RHEA:10596"/>
        <dbReference type="Rhea" id="RHEA-COMP:10136"/>
        <dbReference type="Rhea" id="RHEA-COMP:20101"/>
        <dbReference type="ChEBI" id="CHEBI:15378"/>
        <dbReference type="ChEBI" id="CHEBI:30616"/>
        <dbReference type="ChEBI" id="CHEBI:46858"/>
        <dbReference type="ChEBI" id="CHEBI:61978"/>
        <dbReference type="ChEBI" id="CHEBI:456216"/>
        <dbReference type="EC" id="2.7.10.2"/>
    </reaction>
</comment>
<dbReference type="GO" id="GO:0005886">
    <property type="term" value="C:plasma membrane"/>
    <property type="evidence" value="ECO:0007669"/>
    <property type="project" value="UniProtKB-SubCell"/>
</dbReference>
<dbReference type="Gene3D" id="3.40.50.300">
    <property type="entry name" value="P-loop containing nucleotide triphosphate hydrolases"/>
    <property type="match status" value="1"/>
</dbReference>
<dbReference type="GO" id="GO:0005524">
    <property type="term" value="F:ATP binding"/>
    <property type="evidence" value="ECO:0007669"/>
    <property type="project" value="UniProtKB-KW"/>
</dbReference>
<keyword evidence="11" id="KW-0067">ATP-binding</keyword>
<keyword evidence="8 16" id="KW-0812">Transmembrane</keyword>
<feature type="domain" description="Polysaccharide chain length determinant N-terminal" evidence="17">
    <location>
        <begin position="26"/>
        <end position="119"/>
    </location>
</feature>
<evidence type="ECO:0000256" key="5">
    <source>
        <dbReference type="ARBA" id="ARBA00022475"/>
    </source>
</evidence>
<organism evidence="20 21">
    <name type="scientific">Chitinophaga dinghuensis</name>
    <dbReference type="NCBI Taxonomy" id="1539050"/>
    <lineage>
        <taxon>Bacteria</taxon>
        <taxon>Pseudomonadati</taxon>
        <taxon>Bacteroidota</taxon>
        <taxon>Chitinophagia</taxon>
        <taxon>Chitinophagales</taxon>
        <taxon>Chitinophagaceae</taxon>
        <taxon>Chitinophaga</taxon>
    </lineage>
</organism>
<proteinExistence type="inferred from homology"/>
<evidence type="ECO:0000256" key="13">
    <source>
        <dbReference type="ARBA" id="ARBA00023136"/>
    </source>
</evidence>
<comment type="caution">
    <text evidence="20">The sequence shown here is derived from an EMBL/GenBank/DDBJ whole genome shotgun (WGS) entry which is preliminary data.</text>
</comment>
<keyword evidence="9" id="KW-0547">Nucleotide-binding</keyword>
<comment type="similarity">
    <text evidence="2">Belongs to the CpsD/CapB family.</text>
</comment>
<gene>
    <name evidence="20" type="ORF">CLV59_11390</name>
</gene>
<keyword evidence="14" id="KW-0829">Tyrosine-protein kinase</keyword>
<dbReference type="InterPro" id="IPR025669">
    <property type="entry name" value="AAA_dom"/>
</dbReference>
<evidence type="ECO:0000256" key="4">
    <source>
        <dbReference type="ARBA" id="ARBA00011903"/>
    </source>
</evidence>